<dbReference type="EMBL" id="FOAP01000001">
    <property type="protein sequence ID" value="SEK30919.1"/>
    <property type="molecule type" value="Genomic_DNA"/>
</dbReference>
<dbReference type="AlphaFoldDB" id="A0A1H7FYA7"/>
<proteinExistence type="predicted"/>
<dbReference type="RefSeq" id="WP_075004541.1">
    <property type="nucleotide sequence ID" value="NZ_FOAP01000001.1"/>
</dbReference>
<sequence length="385" mass="39939">MSSIRRILAGISSAPWAARYEALAPLRQAPPAPVAPVQRKGFSDQSDFQSADEVESSPLSARAANVSGREPRNADVLRGYAGMSDFQAALPRYQHLLGTNIPPPPGSHSWLSPGGRSQAAQAPLESTPGHGQASGLTAPEDFAQAAGLAGEEDSVLLYTPEGEGTGRSVVQHADGRVTDPAAPETPFPDAAAWEQANPGLTRALVLSRSDADLVLDMPEGAARDEVLSELASTFSPSEGFAATGDGFMPSIDDVPVRPEPLEDPGSADAFMPSMDDLTGPGESAQVLAMAEELLPLSGEAFSNLLGPTGTLAEGTDPMAAARQVSARGTSEQQAQLAQALYEQGPAPFQRAAALTASAHPEAAQALLQHIGEPRLADFVRSVLQA</sequence>
<name>A0A1H7FYA7_STIAU</name>
<evidence type="ECO:0000256" key="1">
    <source>
        <dbReference type="SAM" id="MobiDB-lite"/>
    </source>
</evidence>
<keyword evidence="3" id="KW-1185">Reference proteome</keyword>
<accession>A0A1H7FYA7</accession>
<protein>
    <submittedName>
        <fullName evidence="2">Uncharacterized protein</fullName>
    </submittedName>
</protein>
<feature type="region of interest" description="Disordered" evidence="1">
    <location>
        <begin position="31"/>
        <end position="71"/>
    </location>
</feature>
<gene>
    <name evidence="2" type="ORF">SAMN05444354_101248</name>
</gene>
<evidence type="ECO:0000313" key="2">
    <source>
        <dbReference type="EMBL" id="SEK30919.1"/>
    </source>
</evidence>
<organism evidence="2 3">
    <name type="scientific">Stigmatella aurantiaca</name>
    <dbReference type="NCBI Taxonomy" id="41"/>
    <lineage>
        <taxon>Bacteria</taxon>
        <taxon>Pseudomonadati</taxon>
        <taxon>Myxococcota</taxon>
        <taxon>Myxococcia</taxon>
        <taxon>Myxococcales</taxon>
        <taxon>Cystobacterineae</taxon>
        <taxon>Archangiaceae</taxon>
        <taxon>Stigmatella</taxon>
    </lineage>
</organism>
<evidence type="ECO:0000313" key="3">
    <source>
        <dbReference type="Proteomes" id="UP000182719"/>
    </source>
</evidence>
<dbReference type="Proteomes" id="UP000182719">
    <property type="component" value="Unassembled WGS sequence"/>
</dbReference>
<reference evidence="3" key="1">
    <citation type="submission" date="2016-10" db="EMBL/GenBank/DDBJ databases">
        <authorList>
            <person name="Varghese N."/>
            <person name="Submissions S."/>
        </authorList>
    </citation>
    <scope>NUCLEOTIDE SEQUENCE [LARGE SCALE GENOMIC DNA]</scope>
    <source>
        <strain evidence="3">DSM 17044</strain>
    </source>
</reference>
<dbReference type="OrthoDB" id="5525541at2"/>
<feature type="region of interest" description="Disordered" evidence="1">
    <location>
        <begin position="97"/>
        <end position="137"/>
    </location>
</feature>